<evidence type="ECO:0000313" key="2">
    <source>
        <dbReference type="Proteomes" id="UP000606889"/>
    </source>
</evidence>
<reference evidence="1 2" key="1">
    <citation type="submission" date="2020-08" db="EMBL/GenBank/DDBJ databases">
        <title>Genome public.</title>
        <authorList>
            <person name="Liu C."/>
            <person name="Sun Q."/>
        </authorList>
    </citation>
    <scope>NUCLEOTIDE SEQUENCE [LARGE SCALE GENOMIC DNA]</scope>
    <source>
        <strain evidence="1 2">NSJ-35</strain>
    </source>
</reference>
<sequence length="243" mass="27888">MILLREEYKRAFVEAIDSGLQRSSDRLASENKRYNNAANFAKLDDIYDAVARVLEACSHTRVVTLRRGGYKLPLVYDEKTRVLISVMNESKFKDLLSEYGNGHFHYLQGIAGYNDIDEGKQIVWEECITPPDDEVAAIKEQVEVLLGGETPQSYVTIVFLMHGLEIIGAKAVLVSKYMKIIEIEDLSHYIEVHYQTFEPIDEVEEDDGIDIKLKKFVFMFDDEEDIPVDEKDKKRQLGKDAIE</sequence>
<gene>
    <name evidence="1" type="ORF">H8S18_05825</name>
</gene>
<dbReference type="Pfam" id="PF19448">
    <property type="entry name" value="DUF5986"/>
    <property type="match status" value="1"/>
</dbReference>
<evidence type="ECO:0000313" key="1">
    <source>
        <dbReference type="EMBL" id="MBC5647848.1"/>
    </source>
</evidence>
<dbReference type="EMBL" id="JACOON010000002">
    <property type="protein sequence ID" value="MBC5647848.1"/>
    <property type="molecule type" value="Genomic_DNA"/>
</dbReference>
<keyword evidence="2" id="KW-1185">Reference proteome</keyword>
<proteinExistence type="predicted"/>
<dbReference type="Proteomes" id="UP000606889">
    <property type="component" value="Unassembled WGS sequence"/>
</dbReference>
<organism evidence="1 2">
    <name type="scientific">Christensenella tenuis</name>
    <dbReference type="NCBI Taxonomy" id="2763033"/>
    <lineage>
        <taxon>Bacteria</taxon>
        <taxon>Bacillati</taxon>
        <taxon>Bacillota</taxon>
        <taxon>Clostridia</taxon>
        <taxon>Christensenellales</taxon>
        <taxon>Christensenellaceae</taxon>
        <taxon>Christensenella</taxon>
    </lineage>
</organism>
<dbReference type="RefSeq" id="WP_186857358.1">
    <property type="nucleotide sequence ID" value="NZ_JACOON010000002.1"/>
</dbReference>
<protein>
    <submittedName>
        <fullName evidence="1">Uncharacterized protein</fullName>
    </submittedName>
</protein>
<name>A0ABR7EF99_9FIRM</name>
<accession>A0ABR7EF99</accession>
<dbReference type="InterPro" id="IPR046028">
    <property type="entry name" value="DUF5986"/>
</dbReference>
<comment type="caution">
    <text evidence="1">The sequence shown here is derived from an EMBL/GenBank/DDBJ whole genome shotgun (WGS) entry which is preliminary data.</text>
</comment>